<proteinExistence type="predicted"/>
<protein>
    <submittedName>
        <fullName evidence="2">Nucleoside-diphosphate-sugar epimerase</fullName>
    </submittedName>
</protein>
<accession>A0A2T5C2U1</accession>
<dbReference type="EMBL" id="QAAD01000006">
    <property type="protein sequence ID" value="PTN09054.1"/>
    <property type="molecule type" value="Genomic_DNA"/>
</dbReference>
<dbReference type="GO" id="GO:0004029">
    <property type="term" value="F:aldehyde dehydrogenase (NAD+) activity"/>
    <property type="evidence" value="ECO:0007669"/>
    <property type="project" value="TreeGrafter"/>
</dbReference>
<dbReference type="Proteomes" id="UP000243525">
    <property type="component" value="Unassembled WGS sequence"/>
</dbReference>
<gene>
    <name evidence="2" type="ORF">C8N47_106154</name>
</gene>
<reference evidence="2 3" key="1">
    <citation type="submission" date="2018-04" db="EMBL/GenBank/DDBJ databases">
        <title>Genomic Encyclopedia of Archaeal and Bacterial Type Strains, Phase II (KMG-II): from individual species to whole genera.</title>
        <authorList>
            <person name="Goeker M."/>
        </authorList>
    </citation>
    <scope>NUCLEOTIDE SEQUENCE [LARGE SCALE GENOMIC DNA]</scope>
    <source>
        <strain evidence="2 3">DSM 28823</strain>
    </source>
</reference>
<evidence type="ECO:0000259" key="1">
    <source>
        <dbReference type="Pfam" id="PF01370"/>
    </source>
</evidence>
<dbReference type="Gene3D" id="3.40.50.720">
    <property type="entry name" value="NAD(P)-binding Rossmann-like Domain"/>
    <property type="match status" value="1"/>
</dbReference>
<evidence type="ECO:0000313" key="2">
    <source>
        <dbReference type="EMBL" id="PTN09054.1"/>
    </source>
</evidence>
<dbReference type="InterPro" id="IPR001509">
    <property type="entry name" value="Epimerase_deHydtase"/>
</dbReference>
<keyword evidence="3" id="KW-1185">Reference proteome</keyword>
<sequence>MIFVTGGTGLVGSHLLFNLLQTGNKVRALKRPNSNMKAVIKSFSYYTDKAEELFQQIEWVEGDILDYHSLEDLLNGVTDVYHCAAMVSFHPNDHDSMLNNNVKGTANLIDAAIVNKVKRFCHISSIAALGKTQDGTLIDEETYWIPSKQKSAYSLSKFFSEMEVWRGIEEGVDAVIVNPSIILGPGNWDIGSPKLFQTIWKGLKYYTKGETGFVDVRDVVRAMAQLMEARTFEQVKNQRFILNAGNMSYQDFFNQIADALQRPRPKTFASDLILKIAWRAARLASFFSGKRPAITRETVSGSNNINHYNGSKIQRSIDFSYHPLNQTIVDIAQLFLQDVEQLTPGGHPKAKKASH</sequence>
<dbReference type="InterPro" id="IPR051783">
    <property type="entry name" value="NAD(P)-dependent_oxidoreduct"/>
</dbReference>
<name>A0A2T5C2U1_9BACT</name>
<dbReference type="OrthoDB" id="596910at2"/>
<dbReference type="SUPFAM" id="SSF51735">
    <property type="entry name" value="NAD(P)-binding Rossmann-fold domains"/>
    <property type="match status" value="1"/>
</dbReference>
<comment type="caution">
    <text evidence="2">The sequence shown here is derived from an EMBL/GenBank/DDBJ whole genome shotgun (WGS) entry which is preliminary data.</text>
</comment>
<organism evidence="2 3">
    <name type="scientific">Mangrovibacterium marinum</name>
    <dbReference type="NCBI Taxonomy" id="1639118"/>
    <lineage>
        <taxon>Bacteria</taxon>
        <taxon>Pseudomonadati</taxon>
        <taxon>Bacteroidota</taxon>
        <taxon>Bacteroidia</taxon>
        <taxon>Marinilabiliales</taxon>
        <taxon>Prolixibacteraceae</taxon>
        <taxon>Mangrovibacterium</taxon>
    </lineage>
</organism>
<dbReference type="InterPro" id="IPR036291">
    <property type="entry name" value="NAD(P)-bd_dom_sf"/>
</dbReference>
<dbReference type="RefSeq" id="WP_107821962.1">
    <property type="nucleotide sequence ID" value="NZ_OY782574.1"/>
</dbReference>
<dbReference type="PANTHER" id="PTHR48079">
    <property type="entry name" value="PROTEIN YEEZ"/>
    <property type="match status" value="1"/>
</dbReference>
<evidence type="ECO:0000313" key="3">
    <source>
        <dbReference type="Proteomes" id="UP000243525"/>
    </source>
</evidence>
<dbReference type="GO" id="GO:0005737">
    <property type="term" value="C:cytoplasm"/>
    <property type="evidence" value="ECO:0007669"/>
    <property type="project" value="TreeGrafter"/>
</dbReference>
<dbReference type="PANTHER" id="PTHR48079:SF6">
    <property type="entry name" value="NAD(P)-BINDING DOMAIN-CONTAINING PROTEIN-RELATED"/>
    <property type="match status" value="1"/>
</dbReference>
<feature type="domain" description="NAD-dependent epimerase/dehydratase" evidence="1">
    <location>
        <begin position="2"/>
        <end position="230"/>
    </location>
</feature>
<dbReference type="Pfam" id="PF01370">
    <property type="entry name" value="Epimerase"/>
    <property type="match status" value="1"/>
</dbReference>
<dbReference type="AlphaFoldDB" id="A0A2T5C2U1"/>